<dbReference type="Gene3D" id="3.90.1760.10">
    <property type="entry name" value="Anthrax toxin, edema factor, central domain"/>
    <property type="match status" value="1"/>
</dbReference>
<feature type="compositionally biased region" description="Polar residues" evidence="1">
    <location>
        <begin position="264"/>
        <end position="273"/>
    </location>
</feature>
<dbReference type="Proteomes" id="UP000315947">
    <property type="component" value="Chromosome"/>
</dbReference>
<accession>A0ABX5X2P9</accession>
<evidence type="ECO:0000313" key="4">
    <source>
        <dbReference type="Proteomes" id="UP000315947"/>
    </source>
</evidence>
<evidence type="ECO:0000259" key="2">
    <source>
        <dbReference type="Pfam" id="PF03497"/>
    </source>
</evidence>
<dbReference type="Pfam" id="PF03497">
    <property type="entry name" value="Anthrax_toxA"/>
    <property type="match status" value="1"/>
</dbReference>
<proteinExistence type="predicted"/>
<name>A0ABX5X2P9_9GAMM</name>
<feature type="compositionally biased region" description="Polar residues" evidence="1">
    <location>
        <begin position="1"/>
        <end position="18"/>
    </location>
</feature>
<evidence type="ECO:0000313" key="3">
    <source>
        <dbReference type="EMBL" id="QDO85625.1"/>
    </source>
</evidence>
<dbReference type="RefSeq" id="WP_144047940.1">
    <property type="nucleotide sequence ID" value="NZ_CP041614.1"/>
</dbReference>
<feature type="region of interest" description="Disordered" evidence="1">
    <location>
        <begin position="1"/>
        <end position="34"/>
    </location>
</feature>
<dbReference type="InterPro" id="IPR037017">
    <property type="entry name" value="Anthrax_toxin_edema_cen_sf"/>
</dbReference>
<feature type="region of interest" description="Disordered" evidence="1">
    <location>
        <begin position="254"/>
        <end position="274"/>
    </location>
</feature>
<feature type="domain" description="Anthrax toxin edema factor central" evidence="2">
    <location>
        <begin position="46"/>
        <end position="209"/>
    </location>
</feature>
<sequence length="427" mass="48124">MINNHSVNSSPQILISNTSDKEIKPKSTTPEPLSKTDIETLFKNNNVGIPVDHAIKMQSVATDKNIIFGIRPVEAMVRQLIDESHPTKGFLVKGKSANWGPQAGFICENQQLSKRENRSQEDISKLNADVQKGKGMDYLVSDLRISKERIDELTFDLGLIEKNVDQESIIITSKGPSGKEYRFDAKQGKDGLYTIYEEYKDKPIQVLSHSISQKPLTADYDLFLTSPIIEEHGQSGLDARPNTAVVFGKPLLQGDTKSEVGPNSKPSSHSGDTSIVKGFIDKAERQIRLEQSKSDTEEQFFAREDKVMGNVSLRGRDLIDELNIQLNRGEHLEMFHHSDDAGSPVSDIRDNFPATFYLPKPLEFNSGKNKIEFKEVSVIQNRKEFSDFIRCIKDNGYHFTSNPNWGDIPSRPSFDHARELFEAKIRI</sequence>
<protein>
    <submittedName>
        <fullName evidence="3">Adenylate cyclase</fullName>
    </submittedName>
</protein>
<dbReference type="EMBL" id="CP041614">
    <property type="protein sequence ID" value="QDO85625.1"/>
    <property type="molecule type" value="Genomic_DNA"/>
</dbReference>
<gene>
    <name evidence="3" type="ORF">FM037_23125</name>
</gene>
<dbReference type="InterPro" id="IPR005165">
    <property type="entry name" value="Anthrax_toxin_edema_cen"/>
</dbReference>
<dbReference type="SUPFAM" id="SSF81298">
    <property type="entry name" value="Adenylylcyclase toxin (the edema factor)"/>
    <property type="match status" value="1"/>
</dbReference>
<keyword evidence="4" id="KW-1185">Reference proteome</keyword>
<organism evidence="3 4">
    <name type="scientific">Shewanella psychropiezotolerans</name>
    <dbReference type="NCBI Taxonomy" id="2593655"/>
    <lineage>
        <taxon>Bacteria</taxon>
        <taxon>Pseudomonadati</taxon>
        <taxon>Pseudomonadota</taxon>
        <taxon>Gammaproteobacteria</taxon>
        <taxon>Alteromonadales</taxon>
        <taxon>Shewanellaceae</taxon>
        <taxon>Shewanella</taxon>
    </lineage>
</organism>
<dbReference type="InterPro" id="IPR035099">
    <property type="entry name" value="Anthrax_toxin_C-terminal"/>
</dbReference>
<evidence type="ECO:0000256" key="1">
    <source>
        <dbReference type="SAM" id="MobiDB-lite"/>
    </source>
</evidence>
<reference evidence="3 4" key="1">
    <citation type="submission" date="2019-07" db="EMBL/GenBank/DDBJ databases">
        <title>Shewanella sp. YLB-06 whole genomic sequence.</title>
        <authorList>
            <person name="Yu L."/>
        </authorList>
    </citation>
    <scope>NUCLEOTIDE SEQUENCE [LARGE SCALE GENOMIC DNA]</scope>
    <source>
        <strain evidence="3 4">YLB-06</strain>
    </source>
</reference>